<organism evidence="1 2">
    <name type="scientific">Bacillus pseudomycoides</name>
    <dbReference type="NCBI Taxonomy" id="64104"/>
    <lineage>
        <taxon>Bacteria</taxon>
        <taxon>Bacillati</taxon>
        <taxon>Bacillota</taxon>
        <taxon>Bacilli</taxon>
        <taxon>Bacillales</taxon>
        <taxon>Bacillaceae</taxon>
        <taxon>Bacillus</taxon>
        <taxon>Bacillus cereus group</taxon>
    </lineage>
</organism>
<evidence type="ECO:0000313" key="2">
    <source>
        <dbReference type="Proteomes" id="UP000219775"/>
    </source>
</evidence>
<accession>A0A2C4GZ52</accession>
<comment type="caution">
    <text evidence="1">The sequence shown here is derived from an EMBL/GenBank/DDBJ whole genome shotgun (WGS) entry which is preliminary data.</text>
</comment>
<dbReference type="Proteomes" id="UP000219775">
    <property type="component" value="Unassembled WGS sequence"/>
</dbReference>
<proteinExistence type="predicted"/>
<protein>
    <submittedName>
        <fullName evidence="1">Uncharacterized protein</fullName>
    </submittedName>
</protein>
<name>A0A2C4GZ52_9BACI</name>
<reference evidence="1 2" key="1">
    <citation type="submission" date="2017-09" db="EMBL/GenBank/DDBJ databases">
        <title>Large-scale bioinformatics analysis of Bacillus genomes uncovers conserved roles of natural products in bacterial physiology.</title>
        <authorList>
            <consortium name="Agbiome Team Llc"/>
            <person name="Bleich R.M."/>
            <person name="Grubbs K.J."/>
            <person name="Santa Maria K.C."/>
            <person name="Allen S.E."/>
            <person name="Farag S."/>
            <person name="Shank E.A."/>
            <person name="Bowers A."/>
        </authorList>
    </citation>
    <scope>NUCLEOTIDE SEQUENCE [LARGE SCALE GENOMIC DNA]</scope>
    <source>
        <strain evidence="1 2">AFS009893</strain>
    </source>
</reference>
<dbReference type="EMBL" id="NUDP01000037">
    <property type="protein sequence ID" value="PEM69814.1"/>
    <property type="molecule type" value="Genomic_DNA"/>
</dbReference>
<sequence>MLMGKLLFKNREVIRVNLMRALYIIILELLGIFLFSKIVDWSFMEIFFLGSLSILGISWITTLNMNRNANMDHAVYKGLTGVETGEIQPFQINWNPFTFGTSILVVISLITSIIYYLPYFI</sequence>
<gene>
    <name evidence="1" type="ORF">CN613_10445</name>
</gene>
<evidence type="ECO:0000313" key="1">
    <source>
        <dbReference type="EMBL" id="PEM69814.1"/>
    </source>
</evidence>
<dbReference type="AlphaFoldDB" id="A0A2C4GZ52"/>